<dbReference type="GO" id="GO:0016020">
    <property type="term" value="C:membrane"/>
    <property type="evidence" value="ECO:0007669"/>
    <property type="project" value="UniProtKB-SubCell"/>
</dbReference>
<dbReference type="Gene3D" id="2.30.29.30">
    <property type="entry name" value="Pleckstrin-homology domain (PH domain)/Phosphotyrosine-binding domain (PTB)"/>
    <property type="match status" value="1"/>
</dbReference>
<evidence type="ECO:0000259" key="4">
    <source>
        <dbReference type="PROSITE" id="PS50003"/>
    </source>
</evidence>
<evidence type="ECO:0000313" key="5">
    <source>
        <dbReference type="Proteomes" id="UP000046392"/>
    </source>
</evidence>
<evidence type="ECO:0000313" key="6">
    <source>
        <dbReference type="WBParaSite" id="SPAL_0000983400.1"/>
    </source>
</evidence>
<dbReference type="SUPFAM" id="SSF50729">
    <property type="entry name" value="PH domain-like"/>
    <property type="match status" value="1"/>
</dbReference>
<feature type="compositionally biased region" description="Polar residues" evidence="3">
    <location>
        <begin position="134"/>
        <end position="144"/>
    </location>
</feature>
<accession>A0A0N5BVH6</accession>
<dbReference type="InterPro" id="IPR011993">
    <property type="entry name" value="PH-like_dom_sf"/>
</dbReference>
<feature type="compositionally biased region" description="Low complexity" evidence="3">
    <location>
        <begin position="300"/>
        <end position="327"/>
    </location>
</feature>
<dbReference type="SMART" id="SM00233">
    <property type="entry name" value="PH"/>
    <property type="match status" value="1"/>
</dbReference>
<dbReference type="InterPro" id="IPR001849">
    <property type="entry name" value="PH_domain"/>
</dbReference>
<name>A0A0N5BVH6_STREA</name>
<dbReference type="AlphaFoldDB" id="A0A0N5BVH6"/>
<feature type="region of interest" description="Disordered" evidence="3">
    <location>
        <begin position="121"/>
        <end position="228"/>
    </location>
</feature>
<dbReference type="Proteomes" id="UP000046392">
    <property type="component" value="Unplaced"/>
</dbReference>
<dbReference type="PANTHER" id="PTHR14309:SF12">
    <property type="entry name" value="PH DOMAIN-CONTAINING PROTEIN"/>
    <property type="match status" value="1"/>
</dbReference>
<dbReference type="FunFam" id="2.30.29.30:FF:000624">
    <property type="entry name" value="Protein CBG23324"/>
    <property type="match status" value="1"/>
</dbReference>
<keyword evidence="2" id="KW-0472">Membrane</keyword>
<dbReference type="InterPro" id="IPR039680">
    <property type="entry name" value="PLEKHB1/2"/>
</dbReference>
<dbReference type="Pfam" id="PF00169">
    <property type="entry name" value="PH"/>
    <property type="match status" value="1"/>
</dbReference>
<feature type="region of interest" description="Disordered" evidence="3">
    <location>
        <begin position="300"/>
        <end position="401"/>
    </location>
</feature>
<feature type="compositionally biased region" description="Low complexity" evidence="3">
    <location>
        <begin position="181"/>
        <end position="203"/>
    </location>
</feature>
<protein>
    <submittedName>
        <fullName evidence="6">PH domain-containing protein</fullName>
    </submittedName>
</protein>
<reference evidence="6" key="1">
    <citation type="submission" date="2017-02" db="UniProtKB">
        <authorList>
            <consortium name="WormBaseParasite"/>
        </authorList>
    </citation>
    <scope>IDENTIFICATION</scope>
</reference>
<comment type="subcellular location">
    <subcellularLocation>
        <location evidence="1">Membrane</location>
    </subcellularLocation>
</comment>
<evidence type="ECO:0000256" key="2">
    <source>
        <dbReference type="ARBA" id="ARBA00023136"/>
    </source>
</evidence>
<keyword evidence="5" id="KW-1185">Reference proteome</keyword>
<proteinExistence type="predicted"/>
<feature type="compositionally biased region" description="Pro residues" evidence="3">
    <location>
        <begin position="162"/>
        <end position="171"/>
    </location>
</feature>
<evidence type="ECO:0000256" key="1">
    <source>
        <dbReference type="ARBA" id="ARBA00004370"/>
    </source>
</evidence>
<dbReference type="GO" id="GO:0045595">
    <property type="term" value="P:regulation of cell differentiation"/>
    <property type="evidence" value="ECO:0007669"/>
    <property type="project" value="TreeGrafter"/>
</dbReference>
<dbReference type="PROSITE" id="PS50003">
    <property type="entry name" value="PH_DOMAIN"/>
    <property type="match status" value="1"/>
</dbReference>
<organism evidence="5 6">
    <name type="scientific">Strongyloides papillosus</name>
    <name type="common">Intestinal threadworm</name>
    <dbReference type="NCBI Taxonomy" id="174720"/>
    <lineage>
        <taxon>Eukaryota</taxon>
        <taxon>Metazoa</taxon>
        <taxon>Ecdysozoa</taxon>
        <taxon>Nematoda</taxon>
        <taxon>Chromadorea</taxon>
        <taxon>Rhabditida</taxon>
        <taxon>Tylenchina</taxon>
        <taxon>Panagrolaimomorpha</taxon>
        <taxon>Strongyloidoidea</taxon>
        <taxon>Strongyloididae</taxon>
        <taxon>Strongyloides</taxon>
    </lineage>
</organism>
<dbReference type="PANTHER" id="PTHR14309">
    <property type="entry name" value="EXPRESSED PROTEIN"/>
    <property type="match status" value="1"/>
</dbReference>
<feature type="compositionally biased region" description="Polar residues" evidence="3">
    <location>
        <begin position="352"/>
        <end position="361"/>
    </location>
</feature>
<feature type="compositionally biased region" description="Gly residues" evidence="3">
    <location>
        <begin position="382"/>
        <end position="401"/>
    </location>
</feature>
<sequence>MSDIRKLKEGPILRYKSGFLSNKWKQNHAVLYSDSRLEIFDEKGDSKPNTSILLKDVVPYICVGQMVDRMPKKRPEVPKGNTVHHMVGIGMDPRAETVHFIMFESDSDMEEWFNQITKTLPKVEQPGGAPPQPSANGIGNNVQPSAPPPAYNPGSTSYVPPAVYPSGPPPVRQANTGGYAPQQYGNNQPPNPGYSGQQPPYGSHPQQPGTNVIIIDRDSGRGGTGGGYSGGGGGFGSGFGSSALGFGGGMLAGSLLGYGLGSMWGGHHGYGGFGGGYGMGPGYGMGSYYSDNDTNITNNYYVNDSDTTNYNNTTSDTTVTGNDDTSTPYNQPSIDDGNDDYYHNDDEYTNDQNDVIDTNDSYGGNDDYYHGGADDNYDGGYDDYGGGDDFGGGDFGGGDDW</sequence>
<dbReference type="WBParaSite" id="SPAL_0000983400.1">
    <property type="protein sequence ID" value="SPAL_0000983400.1"/>
    <property type="gene ID" value="SPAL_0000983400"/>
</dbReference>
<evidence type="ECO:0000256" key="3">
    <source>
        <dbReference type="SAM" id="MobiDB-lite"/>
    </source>
</evidence>
<feature type="domain" description="PH" evidence="4">
    <location>
        <begin position="5"/>
        <end position="121"/>
    </location>
</feature>